<name>A0ABX7GYJ7_9GAMM</name>
<evidence type="ECO:0000313" key="2">
    <source>
        <dbReference type="EMBL" id="QRN55568.1"/>
    </source>
</evidence>
<protein>
    <submittedName>
        <fullName evidence="2">Uncharacterized protein</fullName>
    </submittedName>
</protein>
<keyword evidence="3" id="KW-1185">Reference proteome</keyword>
<reference evidence="2 3" key="1">
    <citation type="submission" date="2020-10" db="EMBL/GenBank/DDBJ databases">
        <title>Phylogeny of dyella-like bacteria.</title>
        <authorList>
            <person name="Fu J."/>
        </authorList>
    </citation>
    <scope>NUCLEOTIDE SEQUENCE [LARGE SCALE GENOMIC DNA]</scope>
    <source>
        <strain evidence="2 3">DHOB09</strain>
    </source>
</reference>
<gene>
    <name evidence="2" type="ORF">ISN74_09720</name>
</gene>
<evidence type="ECO:0000256" key="1">
    <source>
        <dbReference type="SAM" id="MobiDB-lite"/>
    </source>
</evidence>
<proteinExistence type="predicted"/>
<accession>A0ABX7GYJ7</accession>
<dbReference type="Proteomes" id="UP000663181">
    <property type="component" value="Chromosome"/>
</dbReference>
<dbReference type="EMBL" id="CP064030">
    <property type="protein sequence ID" value="QRN55568.1"/>
    <property type="molecule type" value="Genomic_DNA"/>
</dbReference>
<sequence length="58" mass="6427">MKQRDVVMLDSNEKVNNLFAIDMDGPLPNQTVMQKRAPKNIGVDDTGGHRGILGFDQT</sequence>
<evidence type="ECO:0000313" key="3">
    <source>
        <dbReference type="Proteomes" id="UP000663181"/>
    </source>
</evidence>
<organism evidence="2 3">
    <name type="scientific">Dyella caseinilytica</name>
    <dbReference type="NCBI Taxonomy" id="1849581"/>
    <lineage>
        <taxon>Bacteria</taxon>
        <taxon>Pseudomonadati</taxon>
        <taxon>Pseudomonadota</taxon>
        <taxon>Gammaproteobacteria</taxon>
        <taxon>Lysobacterales</taxon>
        <taxon>Rhodanobacteraceae</taxon>
        <taxon>Dyella</taxon>
    </lineage>
</organism>
<dbReference type="RefSeq" id="WP_188799134.1">
    <property type="nucleotide sequence ID" value="NZ_BMIZ01000001.1"/>
</dbReference>
<feature type="region of interest" description="Disordered" evidence="1">
    <location>
        <begin position="39"/>
        <end position="58"/>
    </location>
</feature>